<evidence type="ECO:0000256" key="4">
    <source>
        <dbReference type="SAM" id="MobiDB-lite"/>
    </source>
</evidence>
<dbReference type="SUPFAM" id="SSF52518">
    <property type="entry name" value="Thiamin diphosphate-binding fold (THDP-binding)"/>
    <property type="match status" value="2"/>
</dbReference>
<dbReference type="GO" id="GO:0009099">
    <property type="term" value="P:L-valine biosynthetic process"/>
    <property type="evidence" value="ECO:0007669"/>
    <property type="project" value="TreeGrafter"/>
</dbReference>
<protein>
    <submittedName>
        <fullName evidence="8">Acetolactate synthase-1/2/3 large subunit</fullName>
    </submittedName>
</protein>
<dbReference type="Gene3D" id="3.40.50.970">
    <property type="match status" value="2"/>
</dbReference>
<evidence type="ECO:0000259" key="5">
    <source>
        <dbReference type="Pfam" id="PF00205"/>
    </source>
</evidence>
<evidence type="ECO:0000256" key="2">
    <source>
        <dbReference type="ARBA" id="ARBA00023052"/>
    </source>
</evidence>
<dbReference type="InterPro" id="IPR029061">
    <property type="entry name" value="THDP-binding"/>
</dbReference>
<dbReference type="GO" id="GO:0050660">
    <property type="term" value="F:flavin adenine dinucleotide binding"/>
    <property type="evidence" value="ECO:0007669"/>
    <property type="project" value="TreeGrafter"/>
</dbReference>
<dbReference type="EMBL" id="FRXO01000013">
    <property type="protein sequence ID" value="SHO67395.1"/>
    <property type="molecule type" value="Genomic_DNA"/>
</dbReference>
<evidence type="ECO:0000313" key="9">
    <source>
        <dbReference type="Proteomes" id="UP000186406"/>
    </source>
</evidence>
<reference evidence="8 9" key="1">
    <citation type="submission" date="2016-12" db="EMBL/GenBank/DDBJ databases">
        <authorList>
            <person name="Song W.-J."/>
            <person name="Kurnit D.M."/>
        </authorList>
    </citation>
    <scope>NUCLEOTIDE SEQUENCE [LARGE SCALE GENOMIC DNA]</scope>
    <source>
        <strain evidence="8 9">DSM 19599</strain>
    </source>
</reference>
<dbReference type="RefSeq" id="WP_073632146.1">
    <property type="nucleotide sequence ID" value="NZ_FRXO01000013.1"/>
</dbReference>
<dbReference type="InterPro" id="IPR045229">
    <property type="entry name" value="TPP_enz"/>
</dbReference>
<dbReference type="FunFam" id="3.40.50.970:FF:000007">
    <property type="entry name" value="Acetolactate synthase"/>
    <property type="match status" value="1"/>
</dbReference>
<dbReference type="STRING" id="1123029.SAMN02745172_04073"/>
<evidence type="ECO:0000259" key="7">
    <source>
        <dbReference type="Pfam" id="PF02776"/>
    </source>
</evidence>
<dbReference type="Gene3D" id="3.40.50.1220">
    <property type="entry name" value="TPP-binding domain"/>
    <property type="match status" value="1"/>
</dbReference>
<gene>
    <name evidence="8" type="ORF">SAMN02745172_04073</name>
</gene>
<dbReference type="GO" id="GO:0030976">
    <property type="term" value="F:thiamine pyrophosphate binding"/>
    <property type="evidence" value="ECO:0007669"/>
    <property type="project" value="InterPro"/>
</dbReference>
<dbReference type="GO" id="GO:0000287">
    <property type="term" value="F:magnesium ion binding"/>
    <property type="evidence" value="ECO:0007669"/>
    <property type="project" value="InterPro"/>
</dbReference>
<dbReference type="SUPFAM" id="SSF52467">
    <property type="entry name" value="DHS-like NAD/FAD-binding domain"/>
    <property type="match status" value="1"/>
</dbReference>
<feature type="domain" description="Thiamine pyrophosphate enzyme N-terminal TPP-binding" evidence="7">
    <location>
        <begin position="3"/>
        <end position="123"/>
    </location>
</feature>
<comment type="similarity">
    <text evidence="1 3">Belongs to the TPP enzyme family.</text>
</comment>
<dbReference type="InterPro" id="IPR012001">
    <property type="entry name" value="Thiamin_PyroP_enz_TPP-bd_dom"/>
</dbReference>
<organism evidence="8 9">
    <name type="scientific">Pseudoxanthobacter soli DSM 19599</name>
    <dbReference type="NCBI Taxonomy" id="1123029"/>
    <lineage>
        <taxon>Bacteria</taxon>
        <taxon>Pseudomonadati</taxon>
        <taxon>Pseudomonadota</taxon>
        <taxon>Alphaproteobacteria</taxon>
        <taxon>Hyphomicrobiales</taxon>
        <taxon>Segnochrobactraceae</taxon>
        <taxon>Pseudoxanthobacter</taxon>
    </lineage>
</organism>
<dbReference type="Proteomes" id="UP000186406">
    <property type="component" value="Unassembled WGS sequence"/>
</dbReference>
<dbReference type="InterPro" id="IPR012000">
    <property type="entry name" value="Thiamin_PyroP_enz_cen_dom"/>
</dbReference>
<sequence length="617" mass="65590">MPHVGDLLAEMLVRYGVEYVFGMPGGQTTALHDGIAHRSPKIRHVLVRDERSAPYAADAYARLTGKPGICDVTVGPGTTKLPDGLVEALNASIPMIALVGELPLDWTSLRAKGVASQGMDQQAFLAPITKATFMVPSVAALPDLVRSAFRIATAPRPGPVALIIPHDVMDAEWDGDDTILTDDRTIRIPSLRYRPADEDLDAAARLIRAAERPMIVAGGGVHGSDAAEAVTALTDRIRPLVVTSLSGKGSVPEDRDYVAGVLNPLGSAAAIELAKEADLVVWLGSKASQNTAMNWTLPTPSQATITIDSDPLEHGRTFRPTVALCGDIRLTVEALAERLADLRPRAAWLERVHAVKAVNDARIAAEVASDQEPILPQRVMAGVAKRMTDADVVISDASWSAGWIASYIPARVPGRRFLYARGQGGLGYAIPAALGAGVLQRDKGARVITVSGDGGHSYAIGEAASLAQQGLPVVNIVLNNGTLGWLQMWQELFFTNLRQSVDLSFNGKPDYAAAANAMGLKGIQVRHPSQIDAALDEAFAYDGPSVVEVLIDPRATPIHSFRRRLAEPARKPVRPGTVYELRAWKISPDLPAPGAEAAPAKPAGKPAKAPRQPAPVK</sequence>
<proteinExistence type="inferred from homology"/>
<accession>A0A1M7ZR83</accession>
<evidence type="ECO:0000256" key="1">
    <source>
        <dbReference type="ARBA" id="ARBA00007812"/>
    </source>
</evidence>
<feature type="region of interest" description="Disordered" evidence="4">
    <location>
        <begin position="589"/>
        <end position="617"/>
    </location>
</feature>
<feature type="domain" description="Thiamine pyrophosphate enzyme central" evidence="5">
    <location>
        <begin position="200"/>
        <end position="335"/>
    </location>
</feature>
<dbReference type="Pfam" id="PF00205">
    <property type="entry name" value="TPP_enzyme_M"/>
    <property type="match status" value="1"/>
</dbReference>
<dbReference type="InterPro" id="IPR011766">
    <property type="entry name" value="TPP_enzyme_TPP-bd"/>
</dbReference>
<feature type="domain" description="Thiamine pyrophosphate enzyme TPP-binding" evidence="6">
    <location>
        <begin position="400"/>
        <end position="549"/>
    </location>
</feature>
<dbReference type="PANTHER" id="PTHR18968:SF13">
    <property type="entry name" value="ACETOLACTATE SYNTHASE CATALYTIC SUBUNIT, MITOCHONDRIAL"/>
    <property type="match status" value="1"/>
</dbReference>
<dbReference type="GO" id="GO:0003984">
    <property type="term" value="F:acetolactate synthase activity"/>
    <property type="evidence" value="ECO:0007669"/>
    <property type="project" value="TreeGrafter"/>
</dbReference>
<evidence type="ECO:0000313" key="8">
    <source>
        <dbReference type="EMBL" id="SHO67395.1"/>
    </source>
</evidence>
<dbReference type="AlphaFoldDB" id="A0A1M7ZR83"/>
<name>A0A1M7ZR83_9HYPH</name>
<dbReference type="CDD" id="cd07035">
    <property type="entry name" value="TPP_PYR_POX_like"/>
    <property type="match status" value="1"/>
</dbReference>
<dbReference type="Pfam" id="PF02775">
    <property type="entry name" value="TPP_enzyme_C"/>
    <property type="match status" value="1"/>
</dbReference>
<dbReference type="GO" id="GO:0005948">
    <property type="term" value="C:acetolactate synthase complex"/>
    <property type="evidence" value="ECO:0007669"/>
    <property type="project" value="TreeGrafter"/>
</dbReference>
<dbReference type="GO" id="GO:0009097">
    <property type="term" value="P:isoleucine biosynthetic process"/>
    <property type="evidence" value="ECO:0007669"/>
    <property type="project" value="TreeGrafter"/>
</dbReference>
<evidence type="ECO:0000256" key="3">
    <source>
        <dbReference type="RuleBase" id="RU362132"/>
    </source>
</evidence>
<dbReference type="InterPro" id="IPR029035">
    <property type="entry name" value="DHS-like_NAD/FAD-binding_dom"/>
</dbReference>
<feature type="compositionally biased region" description="Low complexity" evidence="4">
    <location>
        <begin position="592"/>
        <end position="611"/>
    </location>
</feature>
<dbReference type="OrthoDB" id="4494979at2"/>
<keyword evidence="2 3" id="KW-0786">Thiamine pyrophosphate</keyword>
<keyword evidence="9" id="KW-1185">Reference proteome</keyword>
<evidence type="ECO:0000259" key="6">
    <source>
        <dbReference type="Pfam" id="PF02775"/>
    </source>
</evidence>
<dbReference type="PANTHER" id="PTHR18968">
    <property type="entry name" value="THIAMINE PYROPHOSPHATE ENZYMES"/>
    <property type="match status" value="1"/>
</dbReference>
<dbReference type="Pfam" id="PF02776">
    <property type="entry name" value="TPP_enzyme_N"/>
    <property type="match status" value="1"/>
</dbReference>